<accession>A0A6A5ZVI1</accession>
<proteinExistence type="predicted"/>
<dbReference type="PANTHER" id="PTHR33047">
    <property type="entry name" value="PROTEIN TAR1"/>
    <property type="match status" value="1"/>
</dbReference>
<dbReference type="AlphaFoldDB" id="A0A6A5ZVI1"/>
<evidence type="ECO:0000313" key="2">
    <source>
        <dbReference type="Proteomes" id="UP000799771"/>
    </source>
</evidence>
<dbReference type="EMBL" id="ML977533">
    <property type="protein sequence ID" value="KAF2123286.1"/>
    <property type="molecule type" value="Genomic_DNA"/>
</dbReference>
<feature type="non-terminal residue" evidence="1">
    <location>
        <position position="1"/>
    </location>
</feature>
<evidence type="ECO:0000313" key="1">
    <source>
        <dbReference type="EMBL" id="KAF2123286.1"/>
    </source>
</evidence>
<dbReference type="PANTHER" id="PTHR33047:SF8">
    <property type="entry name" value="REGULATOR OF RDNA TRANSCRIPTION PROTEIN 15"/>
    <property type="match status" value="1"/>
</dbReference>
<gene>
    <name evidence="1" type="ORF">P153DRAFT_304387</name>
</gene>
<name>A0A6A5ZVI1_9PLEO</name>
<sequence length="81" mass="9378">IDSNLEAFSYNLVDTSYLYSNFSSTSSLKFQETKGLIGYTFILTKNLNTRRDFYPFTLLEISVLYKSLLGHLYYSLIDVLP</sequence>
<dbReference type="Proteomes" id="UP000799771">
    <property type="component" value="Unassembled WGS sequence"/>
</dbReference>
<protein>
    <submittedName>
        <fullName evidence="1">Uncharacterized protein</fullName>
    </submittedName>
</protein>
<dbReference type="InterPro" id="IPR052997">
    <property type="entry name" value="RRT15-like"/>
</dbReference>
<keyword evidence="2" id="KW-1185">Reference proteome</keyword>
<reference evidence="1" key="1">
    <citation type="journal article" date="2020" name="Stud. Mycol.">
        <title>101 Dothideomycetes genomes: a test case for predicting lifestyles and emergence of pathogens.</title>
        <authorList>
            <person name="Haridas S."/>
            <person name="Albert R."/>
            <person name="Binder M."/>
            <person name="Bloem J."/>
            <person name="Labutti K."/>
            <person name="Salamov A."/>
            <person name="Andreopoulos B."/>
            <person name="Baker S."/>
            <person name="Barry K."/>
            <person name="Bills G."/>
            <person name="Bluhm B."/>
            <person name="Cannon C."/>
            <person name="Castanera R."/>
            <person name="Culley D."/>
            <person name="Daum C."/>
            <person name="Ezra D."/>
            <person name="Gonzalez J."/>
            <person name="Henrissat B."/>
            <person name="Kuo A."/>
            <person name="Liang C."/>
            <person name="Lipzen A."/>
            <person name="Lutzoni F."/>
            <person name="Magnuson J."/>
            <person name="Mondo S."/>
            <person name="Nolan M."/>
            <person name="Ohm R."/>
            <person name="Pangilinan J."/>
            <person name="Park H.-J."/>
            <person name="Ramirez L."/>
            <person name="Alfaro M."/>
            <person name="Sun H."/>
            <person name="Tritt A."/>
            <person name="Yoshinaga Y."/>
            <person name="Zwiers L.-H."/>
            <person name="Turgeon B."/>
            <person name="Goodwin S."/>
            <person name="Spatafora J."/>
            <person name="Crous P."/>
            <person name="Grigoriev I."/>
        </authorList>
    </citation>
    <scope>NUCLEOTIDE SEQUENCE</scope>
    <source>
        <strain evidence="1">CBS 119687</strain>
    </source>
</reference>
<organism evidence="1 2">
    <name type="scientific">Dothidotthia symphoricarpi CBS 119687</name>
    <dbReference type="NCBI Taxonomy" id="1392245"/>
    <lineage>
        <taxon>Eukaryota</taxon>
        <taxon>Fungi</taxon>
        <taxon>Dikarya</taxon>
        <taxon>Ascomycota</taxon>
        <taxon>Pezizomycotina</taxon>
        <taxon>Dothideomycetes</taxon>
        <taxon>Pleosporomycetidae</taxon>
        <taxon>Pleosporales</taxon>
        <taxon>Dothidotthiaceae</taxon>
        <taxon>Dothidotthia</taxon>
    </lineage>
</organism>